<evidence type="ECO:0000256" key="11">
    <source>
        <dbReference type="HAMAP-Rule" id="MF_00454"/>
    </source>
</evidence>
<evidence type="ECO:0000256" key="3">
    <source>
        <dbReference type="ARBA" id="ARBA00022519"/>
    </source>
</evidence>
<dbReference type="GO" id="GO:0005886">
    <property type="term" value="C:plasma membrane"/>
    <property type="evidence" value="ECO:0007669"/>
    <property type="project" value="UniProtKB-SubCell"/>
</dbReference>
<gene>
    <name evidence="11 12" type="primary">crcB</name>
    <name evidence="11" type="synonym">fluC</name>
    <name evidence="12" type="ORF">Pla22_20070</name>
</gene>
<proteinExistence type="inferred from homology"/>
<accession>A0A5C5WUW9</accession>
<evidence type="ECO:0000256" key="6">
    <source>
        <dbReference type="ARBA" id="ARBA00023065"/>
    </source>
</evidence>
<dbReference type="GO" id="GO:0062054">
    <property type="term" value="F:fluoride channel activity"/>
    <property type="evidence" value="ECO:0007669"/>
    <property type="project" value="UniProtKB-UniRule"/>
</dbReference>
<evidence type="ECO:0000256" key="9">
    <source>
        <dbReference type="ARBA" id="ARBA00035120"/>
    </source>
</evidence>
<organism evidence="12 13">
    <name type="scientific">Rubripirellula amarantea</name>
    <dbReference type="NCBI Taxonomy" id="2527999"/>
    <lineage>
        <taxon>Bacteria</taxon>
        <taxon>Pseudomonadati</taxon>
        <taxon>Planctomycetota</taxon>
        <taxon>Planctomycetia</taxon>
        <taxon>Pirellulales</taxon>
        <taxon>Pirellulaceae</taxon>
        <taxon>Rubripirellula</taxon>
    </lineage>
</organism>
<protein>
    <recommendedName>
        <fullName evidence="11">Fluoride-specific ion channel FluC</fullName>
    </recommendedName>
</protein>
<keyword evidence="2 11" id="KW-1003">Cell membrane</keyword>
<dbReference type="GO" id="GO:0046872">
    <property type="term" value="F:metal ion binding"/>
    <property type="evidence" value="ECO:0007669"/>
    <property type="project" value="UniProtKB-KW"/>
</dbReference>
<dbReference type="HAMAP" id="MF_00454">
    <property type="entry name" value="FluC"/>
    <property type="match status" value="1"/>
</dbReference>
<evidence type="ECO:0000256" key="7">
    <source>
        <dbReference type="ARBA" id="ARBA00023136"/>
    </source>
</evidence>
<name>A0A5C5WUW9_9BACT</name>
<dbReference type="PANTHER" id="PTHR28259">
    <property type="entry name" value="FLUORIDE EXPORT PROTEIN 1-RELATED"/>
    <property type="match status" value="1"/>
</dbReference>
<evidence type="ECO:0000256" key="2">
    <source>
        <dbReference type="ARBA" id="ARBA00022475"/>
    </source>
</evidence>
<evidence type="ECO:0000256" key="1">
    <source>
        <dbReference type="ARBA" id="ARBA00004651"/>
    </source>
</evidence>
<comment type="catalytic activity">
    <reaction evidence="10">
        <text>fluoride(in) = fluoride(out)</text>
        <dbReference type="Rhea" id="RHEA:76159"/>
        <dbReference type="ChEBI" id="CHEBI:17051"/>
    </reaction>
    <physiologicalReaction direction="left-to-right" evidence="10">
        <dbReference type="Rhea" id="RHEA:76160"/>
    </physiologicalReaction>
</comment>
<comment type="caution">
    <text evidence="12">The sequence shown here is derived from an EMBL/GenBank/DDBJ whole genome shotgun (WGS) entry which is preliminary data.</text>
</comment>
<reference evidence="12 13" key="1">
    <citation type="submission" date="2019-02" db="EMBL/GenBank/DDBJ databases">
        <title>Deep-cultivation of Planctomycetes and their phenomic and genomic characterization uncovers novel biology.</title>
        <authorList>
            <person name="Wiegand S."/>
            <person name="Jogler M."/>
            <person name="Boedeker C."/>
            <person name="Pinto D."/>
            <person name="Vollmers J."/>
            <person name="Rivas-Marin E."/>
            <person name="Kohn T."/>
            <person name="Peeters S.H."/>
            <person name="Heuer A."/>
            <person name="Rast P."/>
            <person name="Oberbeckmann S."/>
            <person name="Bunk B."/>
            <person name="Jeske O."/>
            <person name="Meyerdierks A."/>
            <person name="Storesund J.E."/>
            <person name="Kallscheuer N."/>
            <person name="Luecker S."/>
            <person name="Lage O.M."/>
            <person name="Pohl T."/>
            <person name="Merkel B.J."/>
            <person name="Hornburger P."/>
            <person name="Mueller R.-W."/>
            <person name="Bruemmer F."/>
            <person name="Labrenz M."/>
            <person name="Spormann A.M."/>
            <person name="Op Den Camp H."/>
            <person name="Overmann J."/>
            <person name="Amann R."/>
            <person name="Jetten M.S.M."/>
            <person name="Mascher T."/>
            <person name="Medema M.H."/>
            <person name="Devos D.P."/>
            <person name="Kaster A.-K."/>
            <person name="Ovreas L."/>
            <person name="Rohde M."/>
            <person name="Galperin M.Y."/>
            <person name="Jogler C."/>
        </authorList>
    </citation>
    <scope>NUCLEOTIDE SEQUENCE [LARGE SCALE GENOMIC DNA]</scope>
    <source>
        <strain evidence="12 13">Pla22</strain>
    </source>
</reference>
<feature type="binding site" evidence="11">
    <location>
        <position position="137"/>
    </location>
    <ligand>
        <name>Na(+)</name>
        <dbReference type="ChEBI" id="CHEBI:29101"/>
        <note>structural</note>
    </ligand>
</feature>
<comment type="activity regulation">
    <text evidence="11">Na(+) is not transported, but it plays an essential structural role and its presence is essential for fluoride channel function.</text>
</comment>
<feature type="transmembrane region" description="Helical" evidence="11">
    <location>
        <begin position="127"/>
        <end position="147"/>
    </location>
</feature>
<evidence type="ECO:0000256" key="5">
    <source>
        <dbReference type="ARBA" id="ARBA00022989"/>
    </source>
</evidence>
<feature type="transmembrane region" description="Helical" evidence="11">
    <location>
        <begin position="54"/>
        <end position="74"/>
    </location>
</feature>
<comment type="function">
    <text evidence="11">Fluoride-specific ion channel. Important for reducing fluoride concentration in the cell, thus reducing its toxicity.</text>
</comment>
<evidence type="ECO:0000313" key="12">
    <source>
        <dbReference type="EMBL" id="TWT54360.1"/>
    </source>
</evidence>
<dbReference type="Proteomes" id="UP000316598">
    <property type="component" value="Unassembled WGS sequence"/>
</dbReference>
<dbReference type="InterPro" id="IPR003691">
    <property type="entry name" value="FluC"/>
</dbReference>
<keyword evidence="4 11" id="KW-0812">Transmembrane</keyword>
<keyword evidence="3" id="KW-0997">Cell inner membrane</keyword>
<keyword evidence="11" id="KW-0813">Transport</keyword>
<keyword evidence="13" id="KW-1185">Reference proteome</keyword>
<keyword evidence="6 11" id="KW-0406">Ion transport</keyword>
<sequence length="188" mass="20356" precursor="true">MGKSPIRSANQTGWRKTPKTDIVVASENPEFTCQRKFEPYFRQWLKLYTPMTTWLNLIAIASGGALGSVCRYIVTIAAAAFPGGSTMLGTTVANILGCAAIGAFASFLEVRHAGLEPTSGQWFPEPARLAIQVGFLGGFTTFSTFVAEKNMLFQGGRIGHAFLYLAANLLLGWLVLVLAAGWVKSWMS</sequence>
<evidence type="ECO:0000256" key="8">
    <source>
        <dbReference type="ARBA" id="ARBA00023303"/>
    </source>
</evidence>
<keyword evidence="7 11" id="KW-0472">Membrane</keyword>
<dbReference type="Pfam" id="PF02537">
    <property type="entry name" value="CRCB"/>
    <property type="match status" value="1"/>
</dbReference>
<keyword evidence="8 11" id="KW-0407">Ion channel</keyword>
<dbReference type="GO" id="GO:0140114">
    <property type="term" value="P:cellular detoxification of fluoride"/>
    <property type="evidence" value="ECO:0007669"/>
    <property type="project" value="UniProtKB-UniRule"/>
</dbReference>
<keyword evidence="5 11" id="KW-1133">Transmembrane helix</keyword>
<dbReference type="PANTHER" id="PTHR28259:SF1">
    <property type="entry name" value="FLUORIDE EXPORT PROTEIN 1-RELATED"/>
    <property type="match status" value="1"/>
</dbReference>
<feature type="transmembrane region" description="Helical" evidence="11">
    <location>
        <begin position="86"/>
        <end position="107"/>
    </location>
</feature>
<evidence type="ECO:0000313" key="13">
    <source>
        <dbReference type="Proteomes" id="UP000316598"/>
    </source>
</evidence>
<feature type="transmembrane region" description="Helical" evidence="11">
    <location>
        <begin position="159"/>
        <end position="183"/>
    </location>
</feature>
<comment type="similarity">
    <text evidence="9 11">Belongs to the fluoride channel Fluc/FEX (TC 1.A.43) family.</text>
</comment>
<feature type="binding site" evidence="11">
    <location>
        <position position="140"/>
    </location>
    <ligand>
        <name>Na(+)</name>
        <dbReference type="ChEBI" id="CHEBI:29101"/>
        <note>structural</note>
    </ligand>
</feature>
<keyword evidence="11" id="KW-0479">Metal-binding</keyword>
<keyword evidence="11" id="KW-0915">Sodium</keyword>
<dbReference type="EMBL" id="SJPI01000001">
    <property type="protein sequence ID" value="TWT54360.1"/>
    <property type="molecule type" value="Genomic_DNA"/>
</dbReference>
<evidence type="ECO:0000256" key="10">
    <source>
        <dbReference type="ARBA" id="ARBA00035585"/>
    </source>
</evidence>
<evidence type="ECO:0000256" key="4">
    <source>
        <dbReference type="ARBA" id="ARBA00022692"/>
    </source>
</evidence>
<comment type="subcellular location">
    <subcellularLocation>
        <location evidence="1 11">Cell membrane</location>
        <topology evidence="1 11">Multi-pass membrane protein</topology>
    </subcellularLocation>
</comment>
<dbReference type="AlphaFoldDB" id="A0A5C5WUW9"/>